<protein>
    <submittedName>
        <fullName evidence="3">Stage II sporulation protein D</fullName>
    </submittedName>
</protein>
<dbReference type="InterPro" id="IPR013486">
    <property type="entry name" value="SpoIID/LytB"/>
</dbReference>
<organism evidence="3 4">
    <name type="scientific">Inconstantimicrobium porci</name>
    <dbReference type="NCBI Taxonomy" id="2652291"/>
    <lineage>
        <taxon>Bacteria</taxon>
        <taxon>Bacillati</taxon>
        <taxon>Bacillota</taxon>
        <taxon>Clostridia</taxon>
        <taxon>Eubacteriales</taxon>
        <taxon>Clostridiaceae</taxon>
        <taxon>Inconstantimicrobium</taxon>
    </lineage>
</organism>
<dbReference type="PANTHER" id="PTHR30032:SF4">
    <property type="entry name" value="AMIDASE ENHANCER"/>
    <property type="match status" value="1"/>
</dbReference>
<name>A0A7X2MXH8_9CLOT</name>
<evidence type="ECO:0000259" key="2">
    <source>
        <dbReference type="Pfam" id="PF08486"/>
    </source>
</evidence>
<dbReference type="InterPro" id="IPR014225">
    <property type="entry name" value="Spore_II_D_firmicutes"/>
</dbReference>
<keyword evidence="1" id="KW-1133">Transmembrane helix</keyword>
<dbReference type="Pfam" id="PF08486">
    <property type="entry name" value="SpoIID"/>
    <property type="match status" value="1"/>
</dbReference>
<dbReference type="InterPro" id="IPR013693">
    <property type="entry name" value="SpoIID/LytB_N"/>
</dbReference>
<dbReference type="AlphaFoldDB" id="A0A7X2MXH8"/>
<gene>
    <name evidence="3" type="primary">spoIID</name>
    <name evidence="3" type="ORF">FYJ33_05675</name>
</gene>
<feature type="transmembrane region" description="Helical" evidence="1">
    <location>
        <begin position="20"/>
        <end position="43"/>
    </location>
</feature>
<keyword evidence="1" id="KW-0812">Transmembrane</keyword>
<accession>A0A7X2MXH8</accession>
<proteinExistence type="predicted"/>
<dbReference type="GO" id="GO:0030288">
    <property type="term" value="C:outer membrane-bounded periplasmic space"/>
    <property type="evidence" value="ECO:0007669"/>
    <property type="project" value="TreeGrafter"/>
</dbReference>
<comment type="caution">
    <text evidence="3">The sequence shown here is derived from an EMBL/GenBank/DDBJ whole genome shotgun (WGS) entry which is preliminary data.</text>
</comment>
<keyword evidence="4" id="KW-1185">Reference proteome</keyword>
<dbReference type="GO" id="GO:0030435">
    <property type="term" value="P:sporulation resulting in formation of a cellular spore"/>
    <property type="evidence" value="ECO:0007669"/>
    <property type="project" value="InterPro"/>
</dbReference>
<dbReference type="EMBL" id="VULX01000005">
    <property type="protein sequence ID" value="MSR90908.1"/>
    <property type="molecule type" value="Genomic_DNA"/>
</dbReference>
<feature type="domain" description="Sporulation stage II protein D amidase enhancer LytB N-terminal" evidence="2">
    <location>
        <begin position="80"/>
        <end position="181"/>
    </location>
</feature>
<sequence>MKRIRVYKKKRISKKFKRVLRIYIGIIAAVVITVMGILCFSSSGNVKSKNIEKVKGFTLDSECISKGIIKVDKIKVYRTASGSIEELTLEDYVKGVVSAEMPANFDVEALKAQAVAARTFAVNKIIRHCPKGQNADICDSTHCQVYMDKKKRISSWGKNADSLYKKVCTAVDETAGQVITYDGEIITHPQYFAVSSGKTEDSVDVFNRDIPYLKSVSSTGEDIAPKYKSNKSIPYSQFVRIVKNSYGDTGINSSNLSSKVKVLSNTKSGAVKEIQIGSKKISGIKFRSLFNLNSSYFKLSFNNGKVIISCTGYGHNTGMSQWGANVMAKRGKKYDEILEHYYEGTKIQKIK</sequence>
<evidence type="ECO:0000313" key="3">
    <source>
        <dbReference type="EMBL" id="MSR90908.1"/>
    </source>
</evidence>
<dbReference type="NCBIfam" id="TIGR02870">
    <property type="entry name" value="spore_II_D"/>
    <property type="match status" value="1"/>
</dbReference>
<dbReference type="InterPro" id="IPR051922">
    <property type="entry name" value="Bact_Sporulation_Assoc"/>
</dbReference>
<dbReference type="PANTHER" id="PTHR30032">
    <property type="entry name" value="N-ACETYLMURAMOYL-L-ALANINE AMIDASE-RELATED"/>
    <property type="match status" value="1"/>
</dbReference>
<dbReference type="RefSeq" id="WP_154530787.1">
    <property type="nucleotide sequence ID" value="NZ_JAXFSD010000034.1"/>
</dbReference>
<dbReference type="Proteomes" id="UP000460287">
    <property type="component" value="Unassembled WGS sequence"/>
</dbReference>
<evidence type="ECO:0000313" key="4">
    <source>
        <dbReference type="Proteomes" id="UP000460287"/>
    </source>
</evidence>
<evidence type="ECO:0000256" key="1">
    <source>
        <dbReference type="SAM" id="Phobius"/>
    </source>
</evidence>
<reference evidence="3 4" key="1">
    <citation type="submission" date="2019-08" db="EMBL/GenBank/DDBJ databases">
        <title>In-depth cultivation of the pig gut microbiome towards novel bacterial diversity and tailored functional studies.</title>
        <authorList>
            <person name="Wylensek D."/>
            <person name="Hitch T.C.A."/>
            <person name="Clavel T."/>
        </authorList>
    </citation>
    <scope>NUCLEOTIDE SEQUENCE [LARGE SCALE GENOMIC DNA]</scope>
    <source>
        <strain evidence="3 4">WCA-383-APC-5B</strain>
    </source>
</reference>
<keyword evidence="1" id="KW-0472">Membrane</keyword>
<dbReference type="NCBIfam" id="TIGR02669">
    <property type="entry name" value="SpoIID_LytB"/>
    <property type="match status" value="1"/>
</dbReference>